<protein>
    <submittedName>
        <fullName evidence="2">Uncharacterized protein</fullName>
    </submittedName>
</protein>
<keyword evidence="1" id="KW-1185">Reference proteome</keyword>
<dbReference type="AlphaFoldDB" id="A0A915I0N0"/>
<proteinExistence type="predicted"/>
<dbReference type="Proteomes" id="UP000887565">
    <property type="component" value="Unplaced"/>
</dbReference>
<organism evidence="1 2">
    <name type="scientific">Romanomermis culicivorax</name>
    <name type="common">Nematode worm</name>
    <dbReference type="NCBI Taxonomy" id="13658"/>
    <lineage>
        <taxon>Eukaryota</taxon>
        <taxon>Metazoa</taxon>
        <taxon>Ecdysozoa</taxon>
        <taxon>Nematoda</taxon>
        <taxon>Enoplea</taxon>
        <taxon>Dorylaimia</taxon>
        <taxon>Mermithida</taxon>
        <taxon>Mermithoidea</taxon>
        <taxon>Mermithidae</taxon>
        <taxon>Romanomermis</taxon>
    </lineage>
</organism>
<reference evidence="2" key="1">
    <citation type="submission" date="2022-11" db="UniProtKB">
        <authorList>
            <consortium name="WormBaseParasite"/>
        </authorList>
    </citation>
    <scope>IDENTIFICATION</scope>
</reference>
<accession>A0A915I0N0</accession>
<name>A0A915I0N0_ROMCU</name>
<sequence>MYPDILNIICTLHTDGRALLFKAFWATESDWTAFSKHFDNTHTIVGTFDADKDWCALYTLVVFFPISEGAYLPRPNASFPRSTGNLNIPMFDFKA</sequence>
<evidence type="ECO:0000313" key="1">
    <source>
        <dbReference type="Proteomes" id="UP000887565"/>
    </source>
</evidence>
<evidence type="ECO:0000313" key="2">
    <source>
        <dbReference type="WBParaSite" id="nRc.2.0.1.t07672-RA"/>
    </source>
</evidence>
<dbReference type="WBParaSite" id="nRc.2.0.1.t07672-RA">
    <property type="protein sequence ID" value="nRc.2.0.1.t07672-RA"/>
    <property type="gene ID" value="nRc.2.0.1.g07672"/>
</dbReference>